<proteinExistence type="predicted"/>
<organism evidence="2 3">
    <name type="scientific">Eiseniibacteriota bacterium</name>
    <dbReference type="NCBI Taxonomy" id="2212470"/>
    <lineage>
        <taxon>Bacteria</taxon>
        <taxon>Candidatus Eiseniibacteriota</taxon>
    </lineage>
</organism>
<reference evidence="2 3" key="1">
    <citation type="submission" date="2024-09" db="EMBL/GenBank/DDBJ databases">
        <authorList>
            <person name="D'Angelo T."/>
        </authorList>
    </citation>
    <scope>NUCLEOTIDE SEQUENCE [LARGE SCALE GENOMIC DNA]</scope>
    <source>
        <strain evidence="2">SAG AM-320-E07</strain>
    </source>
</reference>
<accession>A0ABV6YIN7</accession>
<evidence type="ECO:0000259" key="1">
    <source>
        <dbReference type="PROSITE" id="PS50994"/>
    </source>
</evidence>
<dbReference type="Proteomes" id="UP001593833">
    <property type="component" value="Unassembled WGS sequence"/>
</dbReference>
<comment type="caution">
    <text evidence="2">The sequence shown here is derived from an EMBL/GenBank/DDBJ whole genome shotgun (WGS) entry which is preliminary data.</text>
</comment>
<dbReference type="InterPro" id="IPR036397">
    <property type="entry name" value="RNaseH_sf"/>
</dbReference>
<dbReference type="Pfam" id="PF13683">
    <property type="entry name" value="rve_3"/>
    <property type="match status" value="1"/>
</dbReference>
<sequence>MIVQPVTVIAWRRRRFREYWAKLSRSGKPGRPAVAKEVRDLIRRMSVANPLWGAPHIVGELRKIGIDLAKSTVEKYMVRRRKPPSPTWRAFLKNHVNDIVAIDFFVVPTVRNQILFVFLILAHERRRVLHFNVTANPTAEWTAQQIVEAFPWDSVPRYLLRDRDGIYGAHFSRRVKNMGIEQVVIAPRSPWQSPHVERLIGSIRRECLDHVIVFNERHLKRVLSCYLAYYHRWRVHQSLGMDCPQHRAAHPAGCGRVIEVAEVGGLHHHYERAVAA</sequence>
<dbReference type="PROSITE" id="PS50994">
    <property type="entry name" value="INTEGRASE"/>
    <property type="match status" value="1"/>
</dbReference>
<keyword evidence="3" id="KW-1185">Reference proteome</keyword>
<gene>
    <name evidence="2" type="ORF">ACFL6M_00955</name>
</gene>
<dbReference type="InterPro" id="IPR012337">
    <property type="entry name" value="RNaseH-like_sf"/>
</dbReference>
<dbReference type="SUPFAM" id="SSF53098">
    <property type="entry name" value="Ribonuclease H-like"/>
    <property type="match status" value="1"/>
</dbReference>
<name>A0ABV6YIN7_UNCEI</name>
<dbReference type="InterPro" id="IPR001584">
    <property type="entry name" value="Integrase_cat-core"/>
</dbReference>
<dbReference type="EMBL" id="JBHPKH010000005">
    <property type="protein sequence ID" value="MFC1572145.1"/>
    <property type="molecule type" value="Genomic_DNA"/>
</dbReference>
<evidence type="ECO:0000313" key="2">
    <source>
        <dbReference type="EMBL" id="MFC1572145.1"/>
    </source>
</evidence>
<evidence type="ECO:0000313" key="3">
    <source>
        <dbReference type="Proteomes" id="UP001593833"/>
    </source>
</evidence>
<feature type="domain" description="Integrase catalytic" evidence="1">
    <location>
        <begin position="82"/>
        <end position="252"/>
    </location>
</feature>
<dbReference type="Gene3D" id="3.30.420.10">
    <property type="entry name" value="Ribonuclease H-like superfamily/Ribonuclease H"/>
    <property type="match status" value="1"/>
</dbReference>
<protein>
    <submittedName>
        <fullName evidence="2">Integrase core domain-containing protein</fullName>
    </submittedName>
</protein>